<gene>
    <name evidence="1" type="ORF">H6F41_18190</name>
</gene>
<dbReference type="RefSeq" id="WP_190404862.1">
    <property type="nucleotide sequence ID" value="NZ_JACJQB010000074.1"/>
</dbReference>
<dbReference type="EMBL" id="JACJQB010000074">
    <property type="protein sequence ID" value="MBD2190055.1"/>
    <property type="molecule type" value="Genomic_DNA"/>
</dbReference>
<sequence length="96" mass="11115">MSNQTLTIANFDDNYWRQNYNSRHYIEKGATYEGYQLAYQIGHEGCDRYFGKSFDEAEPELKRDYEALLAQKSGTGMAWDKVKDAVRDAWDQAGTT</sequence>
<organism evidence="1 2">
    <name type="scientific">Pseudanabaena mucicola FACHB-723</name>
    <dbReference type="NCBI Taxonomy" id="2692860"/>
    <lineage>
        <taxon>Bacteria</taxon>
        <taxon>Bacillati</taxon>
        <taxon>Cyanobacteriota</taxon>
        <taxon>Cyanophyceae</taxon>
        <taxon>Pseudanabaenales</taxon>
        <taxon>Pseudanabaenaceae</taxon>
        <taxon>Pseudanabaena</taxon>
    </lineage>
</organism>
<proteinExistence type="predicted"/>
<keyword evidence="2" id="KW-1185">Reference proteome</keyword>
<protein>
    <submittedName>
        <fullName evidence="1">Uncharacterized protein</fullName>
    </submittedName>
</protein>
<name>A0ABR8A2V5_9CYAN</name>
<evidence type="ECO:0000313" key="1">
    <source>
        <dbReference type="EMBL" id="MBD2190055.1"/>
    </source>
</evidence>
<reference evidence="1 2" key="1">
    <citation type="journal article" date="2020" name="ISME J.">
        <title>Comparative genomics reveals insights into cyanobacterial evolution and habitat adaptation.</title>
        <authorList>
            <person name="Chen M.Y."/>
            <person name="Teng W.K."/>
            <person name="Zhao L."/>
            <person name="Hu C.X."/>
            <person name="Zhou Y.K."/>
            <person name="Han B.P."/>
            <person name="Song L.R."/>
            <person name="Shu W.S."/>
        </authorList>
    </citation>
    <scope>NUCLEOTIDE SEQUENCE [LARGE SCALE GENOMIC DNA]</scope>
    <source>
        <strain evidence="1 2">FACHB-723</strain>
    </source>
</reference>
<accession>A0ABR8A2V5</accession>
<evidence type="ECO:0000313" key="2">
    <source>
        <dbReference type="Proteomes" id="UP000642094"/>
    </source>
</evidence>
<comment type="caution">
    <text evidence="1">The sequence shown here is derived from an EMBL/GenBank/DDBJ whole genome shotgun (WGS) entry which is preliminary data.</text>
</comment>
<dbReference type="Proteomes" id="UP000642094">
    <property type="component" value="Unassembled WGS sequence"/>
</dbReference>